<sequence>MGSNPTKAANNMYCKCRLAAAKYNDKLNSREGAAEMLGLSSSTLASYELDLTKVVPVESIMMMADVYNAPELKNWYCSNVCPLGAEFPKIEIEDLDRLTVKALSTLREISNVKEDLLDITADGAISVEERPKLNNVIKTLDEISNVAQSLKLWAKKNLSKTE</sequence>
<proteinExistence type="predicted"/>
<evidence type="ECO:0000313" key="3">
    <source>
        <dbReference type="Proteomes" id="UP001198242"/>
    </source>
</evidence>
<reference evidence="2 3" key="1">
    <citation type="submission" date="2021-10" db="EMBL/GenBank/DDBJ databases">
        <title>Anaerobic single-cell dispensing facilitates the cultivation of human gut bacteria.</title>
        <authorList>
            <person name="Afrizal A."/>
        </authorList>
    </citation>
    <scope>NUCLEOTIDE SEQUENCE [LARGE SCALE GENOMIC DNA]</scope>
    <source>
        <strain evidence="2 3">CLA-AA-H232</strain>
    </source>
</reference>
<accession>A0AAE3DZL0</accession>
<comment type="caution">
    <text evidence="2">The sequence shown here is derived from an EMBL/GenBank/DDBJ whole genome shotgun (WGS) entry which is preliminary data.</text>
</comment>
<name>A0AAE3DZL0_9FIRM</name>
<protein>
    <submittedName>
        <fullName evidence="2">XRE family transcriptional regulator</fullName>
    </submittedName>
</protein>
<dbReference type="Proteomes" id="UP001198242">
    <property type="component" value="Unassembled WGS sequence"/>
</dbReference>
<feature type="domain" description="HTH cro/C1-type" evidence="1">
    <location>
        <begin position="34"/>
        <end position="75"/>
    </location>
</feature>
<evidence type="ECO:0000313" key="2">
    <source>
        <dbReference type="EMBL" id="MCC2210797.1"/>
    </source>
</evidence>
<dbReference type="AlphaFoldDB" id="A0AAE3DZL0"/>
<organism evidence="2 3">
    <name type="scientific">Hominilimicola fabiformis</name>
    <dbReference type="NCBI Taxonomy" id="2885356"/>
    <lineage>
        <taxon>Bacteria</taxon>
        <taxon>Bacillati</taxon>
        <taxon>Bacillota</taxon>
        <taxon>Clostridia</taxon>
        <taxon>Eubacteriales</taxon>
        <taxon>Oscillospiraceae</taxon>
        <taxon>Hominilimicola</taxon>
    </lineage>
</organism>
<dbReference type="RefSeq" id="WP_022228927.1">
    <property type="nucleotide sequence ID" value="NZ_JAJEQM010000010.1"/>
</dbReference>
<evidence type="ECO:0000259" key="1">
    <source>
        <dbReference type="PROSITE" id="PS50943"/>
    </source>
</evidence>
<dbReference type="EMBL" id="JAJEQM010000010">
    <property type="protein sequence ID" value="MCC2210797.1"/>
    <property type="molecule type" value="Genomic_DNA"/>
</dbReference>
<keyword evidence="3" id="KW-1185">Reference proteome</keyword>
<dbReference type="InterPro" id="IPR001387">
    <property type="entry name" value="Cro/C1-type_HTH"/>
</dbReference>
<gene>
    <name evidence="2" type="ORF">LKE05_08340</name>
</gene>
<dbReference type="PROSITE" id="PS50943">
    <property type="entry name" value="HTH_CROC1"/>
    <property type="match status" value="1"/>
</dbReference>